<dbReference type="GO" id="GO:0051286">
    <property type="term" value="C:cell tip"/>
    <property type="evidence" value="ECO:0007669"/>
    <property type="project" value="EnsemblFungi"/>
</dbReference>
<keyword evidence="13" id="KW-1185">Reference proteome</keyword>
<dbReference type="GO" id="GO:0042124">
    <property type="term" value="F:1,3-beta-glucanosyltransferase activity"/>
    <property type="evidence" value="ECO:0000318"/>
    <property type="project" value="GO_Central"/>
</dbReference>
<dbReference type="SMART" id="SM00768">
    <property type="entry name" value="X8"/>
    <property type="match status" value="1"/>
</dbReference>
<dbReference type="InterPro" id="IPR017853">
    <property type="entry name" value="GH"/>
</dbReference>
<dbReference type="Pfam" id="PF07983">
    <property type="entry name" value="X8"/>
    <property type="match status" value="1"/>
</dbReference>
<evidence type="ECO:0000259" key="10">
    <source>
        <dbReference type="SMART" id="SM00768"/>
    </source>
</evidence>
<keyword evidence="9" id="KW-0336">GPI-anchor</keyword>
<dbReference type="JaponicusDB" id="SJAG_01835">
    <property type="gene designation" value="gas2"/>
</dbReference>
<dbReference type="GO" id="GO:0000936">
    <property type="term" value="C:primary cell septum"/>
    <property type="evidence" value="ECO:0007669"/>
    <property type="project" value="EnsemblFungi"/>
</dbReference>
<evidence type="ECO:0000313" key="13">
    <source>
        <dbReference type="Proteomes" id="UP000001744"/>
    </source>
</evidence>
<dbReference type="Gene3D" id="1.20.58.1040">
    <property type="match status" value="1"/>
</dbReference>
<dbReference type="Pfam" id="PF03198">
    <property type="entry name" value="Glyco_hydro_72"/>
    <property type="match status" value="1"/>
</dbReference>
<dbReference type="GO" id="GO:0030427">
    <property type="term" value="C:site of polarized growth"/>
    <property type="evidence" value="ECO:0007669"/>
    <property type="project" value="EnsemblFungi"/>
</dbReference>
<comment type="function">
    <text evidence="8 9">Splits internally a 1,3-beta-glucan molecule and transfers the newly generated reducing end (the donor) to the non-reducing end of another 1,3-beta-glucan molecule (the acceptor) forming a 1,3-beta linkage, resulting in the elongation of 1,3-beta-glucan chains in the cell wall.</text>
</comment>
<evidence type="ECO:0000256" key="6">
    <source>
        <dbReference type="ARBA" id="ARBA00023180"/>
    </source>
</evidence>
<dbReference type="Gene3D" id="3.20.20.80">
    <property type="entry name" value="Glycosidases"/>
    <property type="match status" value="1"/>
</dbReference>
<evidence type="ECO:0000256" key="7">
    <source>
        <dbReference type="ARBA" id="ARBA00023316"/>
    </source>
</evidence>
<evidence type="ECO:0000256" key="9">
    <source>
        <dbReference type="RuleBase" id="RU361209"/>
    </source>
</evidence>
<evidence type="ECO:0000256" key="4">
    <source>
        <dbReference type="ARBA" id="ARBA00022729"/>
    </source>
</evidence>
<keyword evidence="6" id="KW-0325">Glycoprotein</keyword>
<evidence type="ECO:0000256" key="2">
    <source>
        <dbReference type="ARBA" id="ARBA00007528"/>
    </source>
</evidence>
<evidence type="ECO:0000256" key="5">
    <source>
        <dbReference type="ARBA" id="ARBA00023157"/>
    </source>
</evidence>
<evidence type="ECO:0000313" key="11">
    <source>
        <dbReference type="EMBL" id="EEB06781.1"/>
    </source>
</evidence>
<dbReference type="FunFam" id="3.20.20.80:FF:000038">
    <property type="entry name" value="1,3-beta-glucanosyltransferase"/>
    <property type="match status" value="1"/>
</dbReference>
<dbReference type="GO" id="GO:0009277">
    <property type="term" value="C:fungal-type cell wall"/>
    <property type="evidence" value="ECO:0000318"/>
    <property type="project" value="GO_Central"/>
</dbReference>
<dbReference type="EMBL" id="KE651168">
    <property type="protein sequence ID" value="EEB06781.1"/>
    <property type="molecule type" value="Genomic_DNA"/>
</dbReference>
<dbReference type="OMA" id="DGACECM"/>
<dbReference type="AlphaFoldDB" id="B6JZ13"/>
<dbReference type="Proteomes" id="UP000001744">
    <property type="component" value="Unassembled WGS sequence"/>
</dbReference>
<evidence type="ECO:0000313" key="12">
    <source>
        <dbReference type="JaponicusDB" id="SJAG_01835"/>
    </source>
</evidence>
<dbReference type="GO" id="GO:0031505">
    <property type="term" value="P:fungal-type cell wall organization"/>
    <property type="evidence" value="ECO:0000318"/>
    <property type="project" value="GO_Central"/>
</dbReference>
<dbReference type="InterPro" id="IPR012946">
    <property type="entry name" value="X8"/>
</dbReference>
<dbReference type="eggNOG" id="ENOG502QPST">
    <property type="taxonomic scope" value="Eukaryota"/>
</dbReference>
<dbReference type="PANTHER" id="PTHR31468:SF8">
    <property type="entry name" value="1,3-BETA-GLUCANOSYLTRANSFERASE GAS2"/>
    <property type="match status" value="1"/>
</dbReference>
<accession>B6JZ13</accession>
<name>B6JZ13_SCHJY</name>
<dbReference type="GO" id="GO:0071970">
    <property type="term" value="P:fungal-type cell wall (1-&gt;3)-beta-D-glucan biosynthetic process"/>
    <property type="evidence" value="ECO:0000318"/>
    <property type="project" value="GO_Central"/>
</dbReference>
<feature type="chain" id="PRO_5005123632" description="1,3-beta-glucanosyltransferase" evidence="9">
    <location>
        <begin position="20"/>
        <end position="459"/>
    </location>
</feature>
<dbReference type="PANTHER" id="PTHR31468">
    <property type="entry name" value="1,3-BETA-GLUCANOSYLTRANSFERASE GAS1"/>
    <property type="match status" value="1"/>
</dbReference>
<comment type="subcellular location">
    <subcellularLocation>
        <location evidence="9">Cell membrane</location>
        <topology evidence="9">Lipid-anchor</topology>
        <topology evidence="9">GPI-anchor</topology>
    </subcellularLocation>
    <subcellularLocation>
        <location evidence="1">Secreted</location>
    </subcellularLocation>
</comment>
<organism evidence="11 13">
    <name type="scientific">Schizosaccharomyces japonicus (strain yFS275 / FY16936)</name>
    <name type="common">Fission yeast</name>
    <dbReference type="NCBI Taxonomy" id="402676"/>
    <lineage>
        <taxon>Eukaryota</taxon>
        <taxon>Fungi</taxon>
        <taxon>Dikarya</taxon>
        <taxon>Ascomycota</taxon>
        <taxon>Taphrinomycotina</taxon>
        <taxon>Schizosaccharomycetes</taxon>
        <taxon>Schizosaccharomycetales</taxon>
        <taxon>Schizosaccharomycetaceae</taxon>
        <taxon>Schizosaccharomyces</taxon>
    </lineage>
</organism>
<keyword evidence="9" id="KW-0472">Membrane</keyword>
<dbReference type="GeneID" id="7048018"/>
<dbReference type="OrthoDB" id="421038at2759"/>
<keyword evidence="4 9" id="KW-0732">Signal</keyword>
<dbReference type="GO" id="GO:0009897">
    <property type="term" value="C:external side of plasma membrane"/>
    <property type="evidence" value="ECO:0007669"/>
    <property type="project" value="UniProtKB-ARBA"/>
</dbReference>
<keyword evidence="7" id="KW-0961">Cell wall biogenesis/degradation</keyword>
<protein>
    <recommendedName>
        <fullName evidence="9">1,3-beta-glucanosyltransferase</fullName>
        <ecNumber evidence="9">2.4.1.-</ecNumber>
    </recommendedName>
</protein>
<dbReference type="GO" id="GO:0005576">
    <property type="term" value="C:extracellular region"/>
    <property type="evidence" value="ECO:0007669"/>
    <property type="project" value="UniProtKB-SubCell"/>
</dbReference>
<evidence type="ECO:0000256" key="1">
    <source>
        <dbReference type="ARBA" id="ARBA00004613"/>
    </source>
</evidence>
<dbReference type="GO" id="GO:0043188">
    <property type="term" value="C:cell septum edging"/>
    <property type="evidence" value="ECO:0007669"/>
    <property type="project" value="EnsemblFungi"/>
</dbReference>
<dbReference type="EC" id="2.4.1.-" evidence="9"/>
<dbReference type="RefSeq" id="XP_002173074.1">
    <property type="nucleotide sequence ID" value="XM_002173038.2"/>
</dbReference>
<gene>
    <name evidence="12" type="primary">gas2</name>
    <name evidence="11" type="ORF">SJAG_01835</name>
</gene>
<evidence type="ECO:0000256" key="3">
    <source>
        <dbReference type="ARBA" id="ARBA00022525"/>
    </source>
</evidence>
<feature type="domain" description="X8" evidence="10">
    <location>
        <begin position="380"/>
        <end position="459"/>
    </location>
</feature>
<dbReference type="STRING" id="402676.B6JZ13"/>
<dbReference type="SUPFAM" id="SSF51445">
    <property type="entry name" value="(Trans)glycosidases"/>
    <property type="match status" value="1"/>
</dbReference>
<keyword evidence="9" id="KW-0449">Lipoprotein</keyword>
<keyword evidence="3" id="KW-0964">Secreted</keyword>
<keyword evidence="5" id="KW-1015">Disulfide bond</keyword>
<feature type="signal peptide" evidence="9">
    <location>
        <begin position="1"/>
        <end position="19"/>
    </location>
</feature>
<dbReference type="VEuPathDB" id="FungiDB:SJAG_01835"/>
<reference evidence="11 13" key="1">
    <citation type="journal article" date="2011" name="Science">
        <title>Comparative functional genomics of the fission yeasts.</title>
        <authorList>
            <person name="Rhind N."/>
            <person name="Chen Z."/>
            <person name="Yassour M."/>
            <person name="Thompson D.A."/>
            <person name="Haas B.J."/>
            <person name="Habib N."/>
            <person name="Wapinski I."/>
            <person name="Roy S."/>
            <person name="Lin M.F."/>
            <person name="Heiman D.I."/>
            <person name="Young S.K."/>
            <person name="Furuya K."/>
            <person name="Guo Y."/>
            <person name="Pidoux A."/>
            <person name="Chen H.M."/>
            <person name="Robbertse B."/>
            <person name="Goldberg J.M."/>
            <person name="Aoki K."/>
            <person name="Bayne E.H."/>
            <person name="Berlin A.M."/>
            <person name="Desjardins C.A."/>
            <person name="Dobbs E."/>
            <person name="Dukaj L."/>
            <person name="Fan L."/>
            <person name="FitzGerald M.G."/>
            <person name="French C."/>
            <person name="Gujja S."/>
            <person name="Hansen K."/>
            <person name="Keifenheim D."/>
            <person name="Levin J.Z."/>
            <person name="Mosher R.A."/>
            <person name="Mueller C.A."/>
            <person name="Pfiffner J."/>
            <person name="Priest M."/>
            <person name="Russ C."/>
            <person name="Smialowska A."/>
            <person name="Swoboda P."/>
            <person name="Sykes S.M."/>
            <person name="Vaughn M."/>
            <person name="Vengrova S."/>
            <person name="Yoder R."/>
            <person name="Zeng Q."/>
            <person name="Allshire R."/>
            <person name="Baulcombe D."/>
            <person name="Birren B.W."/>
            <person name="Brown W."/>
            <person name="Ekwall K."/>
            <person name="Kellis M."/>
            <person name="Leatherwood J."/>
            <person name="Levin H."/>
            <person name="Margalit H."/>
            <person name="Martienssen R."/>
            <person name="Nieduszynski C.A."/>
            <person name="Spatafora J.W."/>
            <person name="Friedman N."/>
            <person name="Dalgaard J.Z."/>
            <person name="Baumann P."/>
            <person name="Niki H."/>
            <person name="Regev A."/>
            <person name="Nusbaum C."/>
        </authorList>
    </citation>
    <scope>NUCLEOTIDE SEQUENCE [LARGE SCALE GENOMIC DNA]</scope>
    <source>
        <strain evidence="13">yFS275 / FY16936</strain>
    </source>
</reference>
<dbReference type="InterPro" id="IPR004886">
    <property type="entry name" value="Glucanosyltransferase"/>
</dbReference>
<dbReference type="HOGENOM" id="CLU_021855_2_1_1"/>
<comment type="similarity">
    <text evidence="2 9">Belongs to the glycosyl hydrolase 72 family.</text>
</comment>
<sequence>MMSFGKFILSLLMFSGAFAMQPLSVKGRKFFVNDTQFYLKGVAYQPNVEAEKTNFVIDPLAEANKDNCTRDAKILSDLGANSIRVYAVNASLNHDKCMQAFSNQSIYVFLDLANPKTAIDRSSPTWNIYQYANYTKVIDAFAKYNNTAGFFAGNEVVNNASNSASIAYVRAAIRDSKSYIKANVNRSIPVGYAGADIPYIRTKIANYLACNATKSANDTDSEADFLGYNIYEWCGKSDYVTSGYKDRTEELKNYTVPLFFSEFGCNLVRPRLFTEVAALYGSNMTDVWSGGIVYEYTQETNGYGLINTTSSGEVVLTDDYKNLKKQWAAIKPTTVKKSSYKPSGTAPACPAVASNWEVTSKAFPVTPNATVCSNAVKKLTHCTAKGSPDGETISDTLSELCYYDSDACSSISSNPEQGTYGKYSACSGVQQLSFALDAYTSDHGNDACSWGGVGTLVKN</sequence>
<keyword evidence="9" id="KW-0808">Transferase</keyword>
<evidence type="ECO:0000256" key="8">
    <source>
        <dbReference type="ARBA" id="ARBA00057368"/>
    </source>
</evidence>
<proteinExistence type="inferred from homology"/>